<dbReference type="GO" id="GO:0005615">
    <property type="term" value="C:extracellular space"/>
    <property type="evidence" value="ECO:0007669"/>
    <property type="project" value="TreeGrafter"/>
</dbReference>
<proteinExistence type="inferred from homology"/>
<keyword evidence="3" id="KW-0964">Secreted</keyword>
<accession>A0A670Y924</accession>
<evidence type="ECO:0000313" key="6">
    <source>
        <dbReference type="Ensembl" id="ENSPTXP00000005135.1"/>
    </source>
</evidence>
<comment type="subcellular location">
    <subcellularLocation>
        <location evidence="1">Secreted</location>
    </subcellularLocation>
</comment>
<evidence type="ECO:0000313" key="7">
    <source>
        <dbReference type="Proteomes" id="UP000472273"/>
    </source>
</evidence>
<evidence type="ECO:0000256" key="5">
    <source>
        <dbReference type="ARBA" id="ARBA00023180"/>
    </source>
</evidence>
<dbReference type="Proteomes" id="UP000472273">
    <property type="component" value="Unplaced"/>
</dbReference>
<dbReference type="PANTHER" id="PTHR18820">
    <property type="entry name" value="LEG1"/>
    <property type="match status" value="1"/>
</dbReference>
<sequence>KTDTKKELQSCMNYYLAAIPFLGALDSGLFEEVQNEIELIPPDKQRAHFCLSIAECNTQVPKVMSAWRDFFKVYLLLFSEDEALGYMWKAHTLSINFAFQNLSYLSGPESSFGEAWSSAVHFLAAMHFPTNFNVTSNFQTGLPPRILLEGDKVPFIGDFTLLQNKILFLLESLHTANKNTGRSLRPIRGPYIITGIQKTLPCGNVSTSKFC</sequence>
<evidence type="ECO:0000256" key="3">
    <source>
        <dbReference type="ARBA" id="ARBA00022525"/>
    </source>
</evidence>
<reference evidence="6" key="2">
    <citation type="submission" date="2025-09" db="UniProtKB">
        <authorList>
            <consortium name="Ensembl"/>
        </authorList>
    </citation>
    <scope>IDENTIFICATION</scope>
</reference>
<dbReference type="InterPro" id="IPR008499">
    <property type="entry name" value="Leg1"/>
</dbReference>
<name>A0A670Y924_PSETE</name>
<protein>
    <submittedName>
        <fullName evidence="6">Chromosome 6 open reading frame 58</fullName>
    </submittedName>
</protein>
<dbReference type="GeneTree" id="ENSGT00390000004904"/>
<gene>
    <name evidence="6" type="primary">C6orf58</name>
</gene>
<evidence type="ECO:0000256" key="4">
    <source>
        <dbReference type="ARBA" id="ARBA00022729"/>
    </source>
</evidence>
<keyword evidence="4" id="KW-0732">Signal</keyword>
<evidence type="ECO:0000256" key="2">
    <source>
        <dbReference type="ARBA" id="ARBA00009122"/>
    </source>
</evidence>
<keyword evidence="5" id="KW-0325">Glycoprotein</keyword>
<organism evidence="6 7">
    <name type="scientific">Pseudonaja textilis</name>
    <name type="common">Eastern brown snake</name>
    <dbReference type="NCBI Taxonomy" id="8673"/>
    <lineage>
        <taxon>Eukaryota</taxon>
        <taxon>Metazoa</taxon>
        <taxon>Chordata</taxon>
        <taxon>Craniata</taxon>
        <taxon>Vertebrata</taxon>
        <taxon>Euteleostomi</taxon>
        <taxon>Lepidosauria</taxon>
        <taxon>Squamata</taxon>
        <taxon>Bifurcata</taxon>
        <taxon>Unidentata</taxon>
        <taxon>Episquamata</taxon>
        <taxon>Toxicofera</taxon>
        <taxon>Serpentes</taxon>
        <taxon>Colubroidea</taxon>
        <taxon>Elapidae</taxon>
        <taxon>Hydrophiinae</taxon>
        <taxon>Pseudonaja</taxon>
    </lineage>
</organism>
<dbReference type="AlphaFoldDB" id="A0A670Y924"/>
<evidence type="ECO:0000256" key="1">
    <source>
        <dbReference type="ARBA" id="ARBA00004613"/>
    </source>
</evidence>
<keyword evidence="7" id="KW-1185">Reference proteome</keyword>
<dbReference type="PANTHER" id="PTHR18820:SF1">
    <property type="entry name" value="PROTEIN LEG1 HOMOLOG"/>
    <property type="match status" value="1"/>
</dbReference>
<comment type="similarity">
    <text evidence="2">Belongs to the LEG1 family.</text>
</comment>
<reference evidence="6" key="1">
    <citation type="submission" date="2025-08" db="UniProtKB">
        <authorList>
            <consortium name="Ensembl"/>
        </authorList>
    </citation>
    <scope>IDENTIFICATION</scope>
</reference>
<dbReference type="Ensembl" id="ENSPTXT00000005288.1">
    <property type="protein sequence ID" value="ENSPTXP00000005135.1"/>
    <property type="gene ID" value="ENSPTXG00000003762.1"/>
</dbReference>
<dbReference type="Pfam" id="PF05612">
    <property type="entry name" value="Leg1"/>
    <property type="match status" value="1"/>
</dbReference>